<keyword evidence="1" id="KW-1133">Transmembrane helix</keyword>
<accession>A0AAD9P5F3</accession>
<feature type="transmembrane region" description="Helical" evidence="1">
    <location>
        <begin position="128"/>
        <end position="150"/>
    </location>
</feature>
<dbReference type="AlphaFoldDB" id="A0AAD9P5F3"/>
<evidence type="ECO:0000256" key="1">
    <source>
        <dbReference type="SAM" id="Phobius"/>
    </source>
</evidence>
<keyword evidence="1" id="KW-0472">Membrane</keyword>
<name>A0AAD9P5F3_RIDPI</name>
<organism evidence="2 3">
    <name type="scientific">Ridgeia piscesae</name>
    <name type="common">Tubeworm</name>
    <dbReference type="NCBI Taxonomy" id="27915"/>
    <lineage>
        <taxon>Eukaryota</taxon>
        <taxon>Metazoa</taxon>
        <taxon>Spiralia</taxon>
        <taxon>Lophotrochozoa</taxon>
        <taxon>Annelida</taxon>
        <taxon>Polychaeta</taxon>
        <taxon>Sedentaria</taxon>
        <taxon>Canalipalpata</taxon>
        <taxon>Sabellida</taxon>
        <taxon>Siboglinidae</taxon>
        <taxon>Ridgeia</taxon>
    </lineage>
</organism>
<evidence type="ECO:0000313" key="3">
    <source>
        <dbReference type="Proteomes" id="UP001209878"/>
    </source>
</evidence>
<comment type="caution">
    <text evidence="2">The sequence shown here is derived from an EMBL/GenBank/DDBJ whole genome shotgun (WGS) entry which is preliminary data.</text>
</comment>
<keyword evidence="1" id="KW-0812">Transmembrane</keyword>
<proteinExistence type="predicted"/>
<protein>
    <submittedName>
        <fullName evidence="2">Uncharacterized protein</fullName>
    </submittedName>
</protein>
<sequence length="192" mass="20899">MAADDPEAVSLVAQPGSDGFRISAKPLFQVDAGRQWFLHAIYNVRSPQARNRRSIEYNILAASPPDTSSKLRRKRALEDVGDIGEMSGKGTNLVRIATESPKTDAMTANTDGVTQLERSQSGSSVPQLSVIIVISLLLLFLFLLLLLLLLCRRRRRQEKEAKSYGNATAVSVANGNVAVVNTKYIGKDASEV</sequence>
<gene>
    <name evidence="2" type="ORF">NP493_132g07029</name>
</gene>
<dbReference type="Proteomes" id="UP001209878">
    <property type="component" value="Unassembled WGS sequence"/>
</dbReference>
<dbReference type="EMBL" id="JAODUO010000132">
    <property type="protein sequence ID" value="KAK2188458.1"/>
    <property type="molecule type" value="Genomic_DNA"/>
</dbReference>
<reference evidence="2" key="1">
    <citation type="journal article" date="2023" name="Mol. Biol. Evol.">
        <title>Third-Generation Sequencing Reveals the Adaptive Role of the Epigenome in Three Deep-Sea Polychaetes.</title>
        <authorList>
            <person name="Perez M."/>
            <person name="Aroh O."/>
            <person name="Sun Y."/>
            <person name="Lan Y."/>
            <person name="Juniper S.K."/>
            <person name="Young C.R."/>
            <person name="Angers B."/>
            <person name="Qian P.Y."/>
        </authorList>
    </citation>
    <scope>NUCLEOTIDE SEQUENCE</scope>
    <source>
        <strain evidence="2">R07B-5</strain>
    </source>
</reference>
<evidence type="ECO:0000313" key="2">
    <source>
        <dbReference type="EMBL" id="KAK2188458.1"/>
    </source>
</evidence>
<keyword evidence="3" id="KW-1185">Reference proteome</keyword>